<evidence type="ECO:0000256" key="1">
    <source>
        <dbReference type="SAM" id="MobiDB-lite"/>
    </source>
</evidence>
<dbReference type="OrthoDB" id="7062774at2"/>
<protein>
    <recommendedName>
        <fullName evidence="3">DUF4124 domain-containing protein</fullName>
    </recommendedName>
</protein>
<proteinExistence type="predicted"/>
<evidence type="ECO:0000259" key="3">
    <source>
        <dbReference type="Pfam" id="PF13511"/>
    </source>
</evidence>
<gene>
    <name evidence="4" type="ORF">SAMN05216279_102505</name>
</gene>
<evidence type="ECO:0000313" key="4">
    <source>
        <dbReference type="EMBL" id="SCZ27355.1"/>
    </source>
</evidence>
<reference evidence="5" key="1">
    <citation type="submission" date="2016-10" db="EMBL/GenBank/DDBJ databases">
        <authorList>
            <person name="de Groot N.N."/>
        </authorList>
    </citation>
    <scope>NUCLEOTIDE SEQUENCE [LARGE SCALE GENOMIC DNA]</scope>
    <source>
        <strain evidence="5">DSM 15758</strain>
    </source>
</reference>
<dbReference type="STRING" id="237610.BJP27_12460"/>
<feature type="chain" id="PRO_5043144801" description="DUF4124 domain-containing protein" evidence="2">
    <location>
        <begin position="19"/>
        <end position="173"/>
    </location>
</feature>
<evidence type="ECO:0000313" key="5">
    <source>
        <dbReference type="Proteomes" id="UP000183046"/>
    </source>
</evidence>
<feature type="region of interest" description="Disordered" evidence="1">
    <location>
        <begin position="33"/>
        <end position="70"/>
    </location>
</feature>
<feature type="domain" description="DUF4124" evidence="3">
    <location>
        <begin position="7"/>
        <end position="58"/>
    </location>
</feature>
<evidence type="ECO:0000256" key="2">
    <source>
        <dbReference type="SAM" id="SignalP"/>
    </source>
</evidence>
<dbReference type="InterPro" id="IPR025392">
    <property type="entry name" value="DUF4124"/>
</dbReference>
<feature type="signal peptide" evidence="2">
    <location>
        <begin position="1"/>
        <end position="18"/>
    </location>
</feature>
<dbReference type="Pfam" id="PF13511">
    <property type="entry name" value="DUF4124"/>
    <property type="match status" value="1"/>
</dbReference>
<dbReference type="Proteomes" id="UP000183046">
    <property type="component" value="Unassembled WGS sequence"/>
</dbReference>
<dbReference type="RefSeq" id="WP_027600334.1">
    <property type="nucleotide sequence ID" value="NZ_FMWB01000002.1"/>
</dbReference>
<dbReference type="EMBL" id="FMWB01000002">
    <property type="protein sequence ID" value="SCZ27355.1"/>
    <property type="molecule type" value="Genomic_DNA"/>
</dbReference>
<dbReference type="AlphaFoldDB" id="A0A1G5MQB6"/>
<accession>A0A1G5MQB6</accession>
<name>A0A1G5MQB6_9PSED</name>
<organism evidence="4 5">
    <name type="scientific">Pseudomonas oryzihabitans</name>
    <dbReference type="NCBI Taxonomy" id="47885"/>
    <lineage>
        <taxon>Bacteria</taxon>
        <taxon>Pseudomonadati</taxon>
        <taxon>Pseudomonadota</taxon>
        <taxon>Gammaproteobacteria</taxon>
        <taxon>Pseudomonadales</taxon>
        <taxon>Pseudomonadaceae</taxon>
        <taxon>Pseudomonas</taxon>
    </lineage>
</organism>
<comment type="caution">
    <text evidence="4">The sequence shown here is derived from an EMBL/GenBank/DDBJ whole genome shotgun (WGS) entry which is preliminary data.</text>
</comment>
<keyword evidence="2" id="KW-0732">Signal</keyword>
<sequence length="173" mass="17692">MPRLLACCLLCLACSAQAAIYKSVDAEGNTVFSDQPSANAKPVQVAPTNTVDNPRPAPPIPSAPAAAATPAGPAFSRLEVNVPDDEAIRANNGTFSVGVSLEPALGAGQSLQLLVDGAPYGSPGQSTRFGVANLDRGEHRFAAQVLSGNGEVVQTSAEKTVTVQRISVNSPAR</sequence>